<evidence type="ECO:0000256" key="3">
    <source>
        <dbReference type="ARBA" id="ARBA00023163"/>
    </source>
</evidence>
<dbReference type="InterPro" id="IPR009061">
    <property type="entry name" value="DNA-bd_dom_put_sf"/>
</dbReference>
<keyword evidence="3" id="KW-0804">Transcription</keyword>
<feature type="domain" description="HTH merR-type" evidence="5">
    <location>
        <begin position="11"/>
        <end position="53"/>
    </location>
</feature>
<evidence type="ECO:0000256" key="2">
    <source>
        <dbReference type="ARBA" id="ARBA00023125"/>
    </source>
</evidence>
<dbReference type="InterPro" id="IPR000551">
    <property type="entry name" value="MerR-type_HTH_dom"/>
</dbReference>
<dbReference type="Proteomes" id="UP000580797">
    <property type="component" value="Unassembled WGS sequence"/>
</dbReference>
<gene>
    <name evidence="6" type="ORF">HD598_000843</name>
</gene>
<dbReference type="SUPFAM" id="SSF46955">
    <property type="entry name" value="Putative DNA-binding domain"/>
    <property type="match status" value="1"/>
</dbReference>
<dbReference type="GO" id="GO:0003677">
    <property type="term" value="F:DNA binding"/>
    <property type="evidence" value="ECO:0007669"/>
    <property type="project" value="UniProtKB-KW"/>
</dbReference>
<dbReference type="PROSITE" id="PS50937">
    <property type="entry name" value="HTH_MERR_2"/>
    <property type="match status" value="1"/>
</dbReference>
<dbReference type="Pfam" id="PF09278">
    <property type="entry name" value="MerR-DNA-bind"/>
    <property type="match status" value="1"/>
</dbReference>
<organism evidence="6 7">
    <name type="scientific">Neomicrococcus aestuarii</name>
    <dbReference type="NCBI Taxonomy" id="556325"/>
    <lineage>
        <taxon>Bacteria</taxon>
        <taxon>Bacillati</taxon>
        <taxon>Actinomycetota</taxon>
        <taxon>Actinomycetes</taxon>
        <taxon>Micrococcales</taxon>
        <taxon>Micrococcaceae</taxon>
        <taxon>Neomicrococcus</taxon>
    </lineage>
</organism>
<evidence type="ECO:0000256" key="1">
    <source>
        <dbReference type="ARBA" id="ARBA00023015"/>
    </source>
</evidence>
<dbReference type="EMBL" id="JACHDR010000001">
    <property type="protein sequence ID" value="MBB5512156.1"/>
    <property type="molecule type" value="Genomic_DNA"/>
</dbReference>
<evidence type="ECO:0000256" key="4">
    <source>
        <dbReference type="SAM" id="Coils"/>
    </source>
</evidence>
<reference evidence="6 7" key="1">
    <citation type="submission" date="2020-08" db="EMBL/GenBank/DDBJ databases">
        <title>Sequencing the genomes of 1000 actinobacteria strains.</title>
        <authorList>
            <person name="Klenk H.-P."/>
        </authorList>
    </citation>
    <scope>NUCLEOTIDE SEQUENCE [LARGE SCALE GENOMIC DNA]</scope>
    <source>
        <strain evidence="6 7">DSM 105783</strain>
    </source>
</reference>
<sequence>MEAIVRDCGRTAPQRTGSGYRDYDSSFLGRLTFIRSAQSLGITLDEIREILLFSERGEAPCSYVRSVLTSQLDGIDARIRELELLRDQLTEIVSGAEDLPPAAADCTCSLIEHVRLKTGHTAKASPGGFAADQLS</sequence>
<dbReference type="RefSeq" id="WP_183664035.1">
    <property type="nucleotide sequence ID" value="NZ_BAAARH010000003.1"/>
</dbReference>
<protein>
    <submittedName>
        <fullName evidence="6">DNA-binding transcriptional MerR regulator</fullName>
    </submittedName>
</protein>
<evidence type="ECO:0000259" key="5">
    <source>
        <dbReference type="PROSITE" id="PS50937"/>
    </source>
</evidence>
<keyword evidence="2 6" id="KW-0238">DNA-binding</keyword>
<dbReference type="PANTHER" id="PTHR30204:SF94">
    <property type="entry name" value="HEAVY METAL-DEPENDENT TRANSCRIPTIONAL REGULATOR HI_0293-RELATED"/>
    <property type="match status" value="1"/>
</dbReference>
<name>A0A7W8TSL6_9MICC</name>
<dbReference type="PANTHER" id="PTHR30204">
    <property type="entry name" value="REDOX-CYCLING DRUG-SENSING TRANSCRIPTIONAL ACTIVATOR SOXR"/>
    <property type="match status" value="1"/>
</dbReference>
<dbReference type="InterPro" id="IPR047057">
    <property type="entry name" value="MerR_fam"/>
</dbReference>
<proteinExistence type="predicted"/>
<dbReference type="Gene3D" id="1.10.1660.10">
    <property type="match status" value="1"/>
</dbReference>
<evidence type="ECO:0000313" key="7">
    <source>
        <dbReference type="Proteomes" id="UP000580797"/>
    </source>
</evidence>
<dbReference type="InterPro" id="IPR015358">
    <property type="entry name" value="Tscrpt_reg_MerR_DNA-bd"/>
</dbReference>
<comment type="caution">
    <text evidence="6">The sequence shown here is derived from an EMBL/GenBank/DDBJ whole genome shotgun (WGS) entry which is preliminary data.</text>
</comment>
<keyword evidence="4" id="KW-0175">Coiled coil</keyword>
<evidence type="ECO:0000313" key="6">
    <source>
        <dbReference type="EMBL" id="MBB5512156.1"/>
    </source>
</evidence>
<keyword evidence="1" id="KW-0805">Transcription regulation</keyword>
<feature type="coiled-coil region" evidence="4">
    <location>
        <begin position="72"/>
        <end position="99"/>
    </location>
</feature>
<dbReference type="GO" id="GO:0003700">
    <property type="term" value="F:DNA-binding transcription factor activity"/>
    <property type="evidence" value="ECO:0007669"/>
    <property type="project" value="InterPro"/>
</dbReference>
<dbReference type="AlphaFoldDB" id="A0A7W8TSL6"/>
<accession>A0A7W8TSL6</accession>